<dbReference type="Pfam" id="PF03334">
    <property type="entry name" value="PhaG_MnhG_YufB"/>
    <property type="match status" value="1"/>
</dbReference>
<reference evidence="2 3" key="1">
    <citation type="submission" date="2019-10" db="EMBL/GenBank/DDBJ databases">
        <title>Corynebacterium sp novel species isolated from the respiratory tract of Marmot.</title>
        <authorList>
            <person name="Zhang G."/>
        </authorList>
    </citation>
    <scope>NUCLEOTIDE SEQUENCE [LARGE SCALE GENOMIC DNA]</scope>
    <source>
        <strain evidence="2 3">336</strain>
    </source>
</reference>
<proteinExistence type="predicted"/>
<dbReference type="Proteomes" id="UP000436181">
    <property type="component" value="Unassembled WGS sequence"/>
</dbReference>
<dbReference type="NCBIfam" id="NF009319">
    <property type="entry name" value="PRK12674.2-4"/>
    <property type="match status" value="1"/>
</dbReference>
<keyword evidence="3" id="KW-1185">Reference proteome</keyword>
<gene>
    <name evidence="2" type="ORF">F8377_00020</name>
</gene>
<evidence type="ECO:0000313" key="3">
    <source>
        <dbReference type="Proteomes" id="UP000436181"/>
    </source>
</evidence>
<evidence type="ECO:0000256" key="1">
    <source>
        <dbReference type="SAM" id="Phobius"/>
    </source>
</evidence>
<name>A0ABQ6VHJ8_9CORY</name>
<dbReference type="RefSeq" id="WP_151842877.1">
    <property type="nucleotide sequence ID" value="NZ_CP061033.1"/>
</dbReference>
<evidence type="ECO:0000313" key="2">
    <source>
        <dbReference type="EMBL" id="KAB3522621.1"/>
    </source>
</evidence>
<feature type="transmembrane region" description="Helical" evidence="1">
    <location>
        <begin position="64"/>
        <end position="85"/>
    </location>
</feature>
<organism evidence="2 3">
    <name type="scientific">Corynebacterium zhongnanshanii</name>
    <dbReference type="NCBI Taxonomy" id="2768834"/>
    <lineage>
        <taxon>Bacteria</taxon>
        <taxon>Bacillati</taxon>
        <taxon>Actinomycetota</taxon>
        <taxon>Actinomycetes</taxon>
        <taxon>Mycobacteriales</taxon>
        <taxon>Corynebacteriaceae</taxon>
        <taxon>Corynebacterium</taxon>
    </lineage>
</organism>
<dbReference type="EMBL" id="WBZJ01000001">
    <property type="protein sequence ID" value="KAB3522621.1"/>
    <property type="molecule type" value="Genomic_DNA"/>
</dbReference>
<keyword evidence="1" id="KW-0812">Transmembrane</keyword>
<comment type="caution">
    <text evidence="2">The sequence shown here is derived from an EMBL/GenBank/DDBJ whole genome shotgun (WGS) entry which is preliminary data.</text>
</comment>
<keyword evidence="1" id="KW-1133">Transmembrane helix</keyword>
<protein>
    <submittedName>
        <fullName evidence="2">Na+/H+ antiporter subunit G</fullName>
    </submittedName>
</protein>
<keyword evidence="1" id="KW-0472">Membrane</keyword>
<feature type="transmembrane region" description="Helical" evidence="1">
    <location>
        <begin position="97"/>
        <end position="118"/>
    </location>
</feature>
<sequence length="144" mass="15046">MTFLLGTDAGQQLYTFAAEAGELQEFREPNWFAAILAGVLAIIGAVFIFVSARAMYLAPDALSQVNMVGPAVGVGIPLLICANLVHTFAVEGFVVGALIRAIVAIVALLVVGAVGSYVMGRALHATHWDHTVPLSGGQRASEPK</sequence>
<feature type="transmembrane region" description="Helical" evidence="1">
    <location>
        <begin position="31"/>
        <end position="52"/>
    </location>
</feature>
<dbReference type="NCBIfam" id="NF009318">
    <property type="entry name" value="PRK12674.2-3"/>
    <property type="match status" value="1"/>
</dbReference>
<accession>A0ABQ6VHJ8</accession>
<dbReference type="InterPro" id="IPR005133">
    <property type="entry name" value="PhaG_MnhG_YufB"/>
</dbReference>